<feature type="region of interest" description="Disordered" evidence="11">
    <location>
        <begin position="1"/>
        <end position="52"/>
    </location>
</feature>
<sequence>MSSSLTEEQKRRIEENRQKALARRAERLAAQRGDNVGITGPQVKKQSPVNQGNLKEANNHVGFISQHQQNPNSPVEQKSYLQKDDHHYTANQQMAGSCGEQQKNCSEVSEQASGIKQFPTTIPNSLSYSYKHYLDAGGQEHGQEALINRGTFQQPKCYPAFRNPTEPSHPRLMDNGHPDGSKELQSQNKSAIKYVSPPSSTTPSVSETLLSRPTERKGEGGASQAGGGVQNLTSSAGSGATFEDASCKNAQSVTKGKCVKYGEDRFQVEIGYNAELIAVFKKIPSKKYDAAMKKWNFSLKDYSSFMEAANQLPSVILAPLEGENAVGLASASPLIGSRIDVKSLLKMCKSWKKPSALVKGKCVLISRSRFEVDIKYSAEVIGIFKQMNSRNYDMNTRKWNFLLEDYPKLMGVLQSLVSVEVEPLPEAVIQTFAAQIQRSTSQTDIPDADLSSVDSKIVTSLMPFQREGVNFAVLRSGRLLLADDMGLGKTIQAICIAAYYREEWPLLVVTPSSVRFTWAEAFKRWLPSLSPGCINVIVTGKDNLTASLINIVSFDLLSKMDKQLKSTFQVVIVDESHFLKNTKTARCRAATPLLKAARRVILLSGTPAMSRPAELYTQIAAVQPSFFPQFHSFGLRYCDARKMPWGWDYSGSSNLTELKILLAESIMIRRLKSEVLSQLPAKQRKMVVVAPEGISAKSKAVLAAEAKKMAKGYKNKQQEKEALLQFYSRTAEAKIHSVVEYILELLESGNHKFLVFAHHKIVLDAIVAELEKKCVEYIRIDGSTASAERQALCHKFQFLEKQVVAVLSLTAANMGLTLSAADLVVFAELFWNPGILIQAEDRAHRIGQTSSVNIHYLVAKGTADDYLWPMIQEKIRVLGEAGLSETNFSEKAESTNYCPKPDPKQKTIYDLFQRTFSESRDDPDEVLLLEAADACCEFDSGSASQGTAQEECSASPPRKRRIDE</sequence>
<dbReference type="SUPFAM" id="SSF52540">
    <property type="entry name" value="P-loop containing nucleoside triphosphate hydrolases"/>
    <property type="match status" value="2"/>
</dbReference>
<comment type="catalytic activity">
    <reaction evidence="9">
        <text>ATP + H2O = ADP + phosphate + H(+)</text>
        <dbReference type="Rhea" id="RHEA:13065"/>
        <dbReference type="ChEBI" id="CHEBI:15377"/>
        <dbReference type="ChEBI" id="CHEBI:15378"/>
        <dbReference type="ChEBI" id="CHEBI:30616"/>
        <dbReference type="ChEBI" id="CHEBI:43474"/>
        <dbReference type="ChEBI" id="CHEBI:456216"/>
    </reaction>
    <physiologicalReaction direction="left-to-right" evidence="9">
        <dbReference type="Rhea" id="RHEA:13066"/>
    </physiologicalReaction>
</comment>
<dbReference type="Pfam" id="PF00176">
    <property type="entry name" value="SNF2-rel_dom"/>
    <property type="match status" value="1"/>
</dbReference>
<proteinExistence type="inferred from homology"/>
<feature type="compositionally biased region" description="Basic and acidic residues" evidence="11">
    <location>
        <begin position="7"/>
        <end position="29"/>
    </location>
</feature>
<evidence type="ECO:0000256" key="3">
    <source>
        <dbReference type="ARBA" id="ARBA00022737"/>
    </source>
</evidence>
<dbReference type="AlphaFoldDB" id="A0A7L4MUL5"/>
<feature type="compositionally biased region" description="Basic and acidic residues" evidence="11">
    <location>
        <begin position="168"/>
        <end position="182"/>
    </location>
</feature>
<feature type="region of interest" description="Disordered" evidence="11">
    <location>
        <begin position="939"/>
        <end position="964"/>
    </location>
</feature>
<comment type="caution">
    <text evidence="15">The sequence shown here is derived from an EMBL/GenBank/DDBJ whole genome shotgun (WGS) entry which is preliminary data.</text>
</comment>
<evidence type="ECO:0000313" key="16">
    <source>
        <dbReference type="Proteomes" id="UP000586704"/>
    </source>
</evidence>
<dbReference type="Gene3D" id="3.40.50.300">
    <property type="entry name" value="P-loop containing nucleotide triphosphate hydrolases"/>
    <property type="match status" value="1"/>
</dbReference>
<evidence type="ECO:0000256" key="9">
    <source>
        <dbReference type="ARBA" id="ARBA00048778"/>
    </source>
</evidence>
<dbReference type="InterPro" id="IPR038718">
    <property type="entry name" value="SNF2-like_sf"/>
</dbReference>
<evidence type="ECO:0000256" key="11">
    <source>
        <dbReference type="SAM" id="MobiDB-lite"/>
    </source>
</evidence>
<dbReference type="InterPro" id="IPR000330">
    <property type="entry name" value="SNF2_N"/>
</dbReference>
<evidence type="ECO:0000256" key="1">
    <source>
        <dbReference type="ARBA" id="ARBA00004123"/>
    </source>
</evidence>
<keyword evidence="6" id="KW-0539">Nucleus</keyword>
<evidence type="ECO:0000256" key="5">
    <source>
        <dbReference type="ARBA" id="ARBA00023054"/>
    </source>
</evidence>
<dbReference type="InterPro" id="IPR049730">
    <property type="entry name" value="SNF2/RAD54-like_C"/>
</dbReference>
<gene>
    <name evidence="15" type="primary">Smarcal1</name>
    <name evidence="15" type="ORF">CEYCYA_R05255</name>
</gene>
<dbReference type="SMART" id="SM00487">
    <property type="entry name" value="DEXDc"/>
    <property type="match status" value="1"/>
</dbReference>
<dbReference type="GO" id="GO:0016787">
    <property type="term" value="F:hydrolase activity"/>
    <property type="evidence" value="ECO:0007669"/>
    <property type="project" value="UniProtKB-KW"/>
</dbReference>
<evidence type="ECO:0000256" key="8">
    <source>
        <dbReference type="ARBA" id="ARBA00031896"/>
    </source>
</evidence>
<evidence type="ECO:0000259" key="12">
    <source>
        <dbReference type="PROSITE" id="PS51192"/>
    </source>
</evidence>
<evidence type="ECO:0000259" key="13">
    <source>
        <dbReference type="PROSITE" id="PS51194"/>
    </source>
</evidence>
<feature type="non-terminal residue" evidence="15">
    <location>
        <position position="964"/>
    </location>
</feature>
<keyword evidence="4" id="KW-0378">Hydrolase</keyword>
<keyword evidence="5" id="KW-0175">Coiled coil</keyword>
<comment type="similarity">
    <text evidence="10">Belongs to the SNF2/RAD54 helicase family. SMARCAL1 subfamily.</text>
</comment>
<dbReference type="SMART" id="SM00490">
    <property type="entry name" value="HELICc"/>
    <property type="match status" value="1"/>
</dbReference>
<comment type="subcellular location">
    <subcellularLocation>
        <location evidence="1">Nucleus</location>
    </subcellularLocation>
</comment>
<dbReference type="InterPro" id="IPR010003">
    <property type="entry name" value="HARP_dom"/>
</dbReference>
<dbReference type="PROSITE" id="PS51194">
    <property type="entry name" value="HELICASE_CTER"/>
    <property type="match status" value="1"/>
</dbReference>
<feature type="domain" description="HARP" evidence="14">
    <location>
        <begin position="354"/>
        <end position="425"/>
    </location>
</feature>
<feature type="non-terminal residue" evidence="15">
    <location>
        <position position="1"/>
    </location>
</feature>
<feature type="region of interest" description="Disordered" evidence="11">
    <location>
        <begin position="155"/>
        <end position="235"/>
    </location>
</feature>
<dbReference type="GO" id="GO:0031297">
    <property type="term" value="P:replication fork processing"/>
    <property type="evidence" value="ECO:0007669"/>
    <property type="project" value="TreeGrafter"/>
</dbReference>
<feature type="domain" description="HARP" evidence="14">
    <location>
        <begin position="249"/>
        <end position="321"/>
    </location>
</feature>
<dbReference type="CDD" id="cd18793">
    <property type="entry name" value="SF2_C_SNF"/>
    <property type="match status" value="1"/>
</dbReference>
<dbReference type="FunFam" id="3.40.50.300:FF:001036">
    <property type="entry name" value="SWI/SNF related, matrix associated, actin dependent regulator of chromatin, subfamily a like 1"/>
    <property type="match status" value="1"/>
</dbReference>
<dbReference type="CDD" id="cd18010">
    <property type="entry name" value="DEXHc_HARP_SMARCAL1"/>
    <property type="match status" value="1"/>
</dbReference>
<feature type="compositionally biased region" description="Polar residues" evidence="11">
    <location>
        <begin position="941"/>
        <end position="952"/>
    </location>
</feature>
<dbReference type="Pfam" id="PF07443">
    <property type="entry name" value="HARP"/>
    <property type="match status" value="2"/>
</dbReference>
<evidence type="ECO:0000256" key="4">
    <source>
        <dbReference type="ARBA" id="ARBA00022801"/>
    </source>
</evidence>
<keyword evidence="3" id="KW-0677">Repeat</keyword>
<evidence type="ECO:0000256" key="2">
    <source>
        <dbReference type="ARBA" id="ARBA00020162"/>
    </source>
</evidence>
<dbReference type="FunFam" id="3.40.50.10810:FF:000026">
    <property type="entry name" value="SWI/SNF related, matrix associated, actin dependent regulator of chromatin, subfamily a-like 1"/>
    <property type="match status" value="1"/>
</dbReference>
<dbReference type="InterPro" id="IPR027417">
    <property type="entry name" value="P-loop_NTPase"/>
</dbReference>
<evidence type="ECO:0000256" key="10">
    <source>
        <dbReference type="PROSITE-ProRule" id="PRU00800"/>
    </source>
</evidence>
<feature type="domain" description="Helicase ATP-binding" evidence="12">
    <location>
        <begin position="470"/>
        <end position="625"/>
    </location>
</feature>
<dbReference type="GO" id="GO:0043596">
    <property type="term" value="C:nuclear replication fork"/>
    <property type="evidence" value="ECO:0007669"/>
    <property type="project" value="TreeGrafter"/>
</dbReference>
<dbReference type="PANTHER" id="PTHR45766">
    <property type="entry name" value="DNA ANNEALING HELICASE AND ENDONUCLEASE ZRANB3 FAMILY MEMBER"/>
    <property type="match status" value="1"/>
</dbReference>
<dbReference type="GO" id="GO:0005524">
    <property type="term" value="F:ATP binding"/>
    <property type="evidence" value="ECO:0007669"/>
    <property type="project" value="InterPro"/>
</dbReference>
<reference evidence="15 16" key="1">
    <citation type="submission" date="2020-02" db="EMBL/GenBank/DDBJ databases">
        <title>Bird 10,000 Genomes (B10K) Project - Family phase.</title>
        <authorList>
            <person name="Zhang G."/>
        </authorList>
    </citation>
    <scope>NUCLEOTIDE SEQUENCE [LARGE SCALE GENOMIC DNA]</scope>
    <source>
        <strain evidence="15">B10K-DU-013-51</strain>
        <tissue evidence="15">Mixed tissue sample</tissue>
    </source>
</reference>
<dbReference type="Pfam" id="PF00271">
    <property type="entry name" value="Helicase_C"/>
    <property type="match status" value="1"/>
</dbReference>
<dbReference type="PROSITE" id="PS51467">
    <property type="entry name" value="HARP"/>
    <property type="match status" value="2"/>
</dbReference>
<dbReference type="OrthoDB" id="2801544at2759"/>
<dbReference type="Proteomes" id="UP000586704">
    <property type="component" value="Unassembled WGS sequence"/>
</dbReference>
<dbReference type="GO" id="GO:0006281">
    <property type="term" value="P:DNA repair"/>
    <property type="evidence" value="ECO:0007669"/>
    <property type="project" value="TreeGrafter"/>
</dbReference>
<feature type="domain" description="Helicase C-terminal" evidence="13">
    <location>
        <begin position="737"/>
        <end position="894"/>
    </location>
</feature>
<dbReference type="Gene3D" id="3.40.50.10810">
    <property type="entry name" value="Tandem AAA-ATPase domain"/>
    <property type="match status" value="1"/>
</dbReference>
<feature type="compositionally biased region" description="Low complexity" evidence="11">
    <location>
        <begin position="195"/>
        <end position="211"/>
    </location>
</feature>
<dbReference type="PROSITE" id="PS51192">
    <property type="entry name" value="HELICASE_ATP_BIND_1"/>
    <property type="match status" value="1"/>
</dbReference>
<dbReference type="EMBL" id="VYZU01005049">
    <property type="protein sequence ID" value="NXY81376.1"/>
    <property type="molecule type" value="Genomic_DNA"/>
</dbReference>
<accession>A0A7L4MUL5</accession>
<dbReference type="PANTHER" id="PTHR45766:SF6">
    <property type="entry name" value="SWI_SNF-RELATED MATRIX-ASSOCIATED ACTIN-DEPENDENT REGULATOR OF CHROMATIN SUBFAMILY A-LIKE PROTEIN 1"/>
    <property type="match status" value="1"/>
</dbReference>
<evidence type="ECO:0000256" key="6">
    <source>
        <dbReference type="ARBA" id="ARBA00023242"/>
    </source>
</evidence>
<name>A0A7L4MUL5_9AVES</name>
<protein>
    <recommendedName>
        <fullName evidence="2">SWI/SNF-related matrix-associated actin-dependent regulator of chromatin subfamily A-like protein 1</fullName>
    </recommendedName>
    <alternativeName>
        <fullName evidence="8">HepA-related protein</fullName>
    </alternativeName>
    <alternativeName>
        <fullName evidence="7">Sucrose nonfermenting protein 2-like 1</fullName>
    </alternativeName>
</protein>
<organism evidence="15 16">
    <name type="scientific">Ceyx cyanopectus</name>
    <name type="common">Indigo-banded kingfisher</name>
    <dbReference type="NCBI Taxonomy" id="390723"/>
    <lineage>
        <taxon>Eukaryota</taxon>
        <taxon>Metazoa</taxon>
        <taxon>Chordata</taxon>
        <taxon>Craniata</taxon>
        <taxon>Vertebrata</taxon>
        <taxon>Euteleostomi</taxon>
        <taxon>Archelosauria</taxon>
        <taxon>Archosauria</taxon>
        <taxon>Dinosauria</taxon>
        <taxon>Saurischia</taxon>
        <taxon>Theropoda</taxon>
        <taxon>Coelurosauria</taxon>
        <taxon>Aves</taxon>
        <taxon>Neognathae</taxon>
        <taxon>Neoaves</taxon>
        <taxon>Telluraves</taxon>
        <taxon>Coraciimorphae</taxon>
        <taxon>Coraciiformes</taxon>
        <taxon>Alcedinidae</taxon>
        <taxon>Ceyx</taxon>
    </lineage>
</organism>
<dbReference type="InterPro" id="IPR014001">
    <property type="entry name" value="Helicase_ATP-bd"/>
</dbReference>
<evidence type="ECO:0000259" key="14">
    <source>
        <dbReference type="PROSITE" id="PS51467"/>
    </source>
</evidence>
<dbReference type="InterPro" id="IPR001650">
    <property type="entry name" value="Helicase_C-like"/>
</dbReference>
<evidence type="ECO:0000256" key="7">
    <source>
        <dbReference type="ARBA" id="ARBA00029621"/>
    </source>
</evidence>
<feature type="compositionally biased region" description="Gly residues" evidence="11">
    <location>
        <begin position="220"/>
        <end position="229"/>
    </location>
</feature>
<evidence type="ECO:0000313" key="15">
    <source>
        <dbReference type="EMBL" id="NXY81376.1"/>
    </source>
</evidence>
<keyword evidence="16" id="KW-1185">Reference proteome</keyword>